<organism evidence="2 3">
    <name type="scientific">Candidatus Ozemobacter sibiricus</name>
    <dbReference type="NCBI Taxonomy" id="2268124"/>
    <lineage>
        <taxon>Bacteria</taxon>
        <taxon>Candidatus Ozemobacteria</taxon>
        <taxon>Candidatus Ozemobacterales</taxon>
        <taxon>Candidatus Ozemobacteraceae</taxon>
        <taxon>Candidatus Ozemobacter</taxon>
    </lineage>
</organism>
<dbReference type="EMBL" id="QOQW01000011">
    <property type="protein sequence ID" value="RCK79640.1"/>
    <property type="molecule type" value="Genomic_DNA"/>
</dbReference>
<protein>
    <recommendedName>
        <fullName evidence="4">Outer membrane protein beta-barrel domain-containing protein</fullName>
    </recommendedName>
</protein>
<evidence type="ECO:0000313" key="3">
    <source>
        <dbReference type="Proteomes" id="UP000252355"/>
    </source>
</evidence>
<feature type="signal peptide" evidence="1">
    <location>
        <begin position="1"/>
        <end position="23"/>
    </location>
</feature>
<proteinExistence type="predicted"/>
<evidence type="ECO:0000313" key="2">
    <source>
        <dbReference type="EMBL" id="RCK79640.1"/>
    </source>
</evidence>
<feature type="chain" id="PRO_5016876671" description="Outer membrane protein beta-barrel domain-containing protein" evidence="1">
    <location>
        <begin position="24"/>
        <end position="280"/>
    </location>
</feature>
<accession>A0A367ZNL8</accession>
<evidence type="ECO:0000256" key="1">
    <source>
        <dbReference type="SAM" id="SignalP"/>
    </source>
</evidence>
<evidence type="ECO:0008006" key="4">
    <source>
        <dbReference type="Google" id="ProtNLM"/>
    </source>
</evidence>
<comment type="caution">
    <text evidence="2">The sequence shown here is derived from an EMBL/GenBank/DDBJ whole genome shotgun (WGS) entry which is preliminary data.</text>
</comment>
<keyword evidence="1" id="KW-0732">Signal</keyword>
<name>A0A367ZNL8_9BACT</name>
<sequence length="280" mass="30472">MRRVCLCAVVLVLVAAVPGAAWERDFAWGRRGKMALRPNTTAEVFAWRTELFGDVEVKGMALGLESEASFAAKTRLGLTLTHGLSEANNLVLTYNSFDHTGRIHKAVTFDRRNYQPGANIQIQNNWFDLAWSHNFRFWENAAGPARRERRGGFLDGLLGIKVCKADVDVAGLEPLTNARARGTWSGSFPIPYIGVGGGSQLSPNLWVDGHARFIATTIGGGSLRSSDIDLNAALRLNPGGKDAQWFGVLGYRFFRVDGASGGDDANLGYRGPMVGLLGRF</sequence>
<dbReference type="Proteomes" id="UP000252355">
    <property type="component" value="Unassembled WGS sequence"/>
</dbReference>
<gene>
    <name evidence="2" type="ORF">OZSIB_4112</name>
</gene>
<reference evidence="2 3" key="1">
    <citation type="submission" date="2018-05" db="EMBL/GenBank/DDBJ databases">
        <title>A metagenomic window into the 2 km-deep terrestrial subsurface aquifer revealed taxonomically and functionally diverse microbial community comprising novel uncultured bacterial lineages.</title>
        <authorList>
            <person name="Kadnikov V.V."/>
            <person name="Mardanov A.V."/>
            <person name="Beletsky A.V."/>
            <person name="Banks D."/>
            <person name="Pimenov N.V."/>
            <person name="Frank Y.A."/>
            <person name="Karnachuk O.V."/>
            <person name="Ravin N.V."/>
        </authorList>
    </citation>
    <scope>NUCLEOTIDE SEQUENCE [LARGE SCALE GENOMIC DNA]</scope>
    <source>
        <strain evidence="2">BY5</strain>
    </source>
</reference>
<dbReference type="AlphaFoldDB" id="A0A367ZNL8"/>